<gene>
    <name evidence="3" type="ORF">PTTG_26994</name>
</gene>
<reference evidence="3" key="2">
    <citation type="submission" date="2016-05" db="EMBL/GenBank/DDBJ databases">
        <title>Comparative analysis highlights variable genome content of wheat rusts and divergence of the mating loci.</title>
        <authorList>
            <person name="Cuomo C.A."/>
            <person name="Bakkeren G."/>
            <person name="Szabo L."/>
            <person name="Khalil H."/>
            <person name="Joly D."/>
            <person name="Goldberg J."/>
            <person name="Young S."/>
            <person name="Zeng Q."/>
            <person name="Fellers J."/>
        </authorList>
    </citation>
    <scope>NUCLEOTIDE SEQUENCE [LARGE SCALE GENOMIC DNA]</scope>
    <source>
        <strain evidence="3">1-1 BBBD Race 1</strain>
    </source>
</reference>
<dbReference type="OrthoDB" id="2500374at2759"/>
<dbReference type="EnsemblFungi" id="PTTG_26994-t43_1">
    <property type="protein sequence ID" value="PTTG_26994-t43_1-p1"/>
    <property type="gene ID" value="PTTG_26994"/>
</dbReference>
<proteinExistence type="predicted"/>
<reference evidence="3" key="1">
    <citation type="submission" date="2009-11" db="EMBL/GenBank/DDBJ databases">
        <authorList>
            <consortium name="The Broad Institute Genome Sequencing Platform"/>
            <person name="Ward D."/>
            <person name="Feldgarden M."/>
            <person name="Earl A."/>
            <person name="Young S.K."/>
            <person name="Zeng Q."/>
            <person name="Koehrsen M."/>
            <person name="Alvarado L."/>
            <person name="Berlin A."/>
            <person name="Bochicchio J."/>
            <person name="Borenstein D."/>
            <person name="Chapman S.B."/>
            <person name="Chen Z."/>
            <person name="Engels R."/>
            <person name="Freedman E."/>
            <person name="Gellesch M."/>
            <person name="Goldberg J."/>
            <person name="Griggs A."/>
            <person name="Gujja S."/>
            <person name="Heilman E."/>
            <person name="Heiman D."/>
            <person name="Hepburn T."/>
            <person name="Howarth C."/>
            <person name="Jen D."/>
            <person name="Larson L."/>
            <person name="Lewis B."/>
            <person name="Mehta T."/>
            <person name="Park D."/>
            <person name="Pearson M."/>
            <person name="Roberts A."/>
            <person name="Saif S."/>
            <person name="Shea T."/>
            <person name="Shenoy N."/>
            <person name="Sisk P."/>
            <person name="Stolte C."/>
            <person name="Sykes S."/>
            <person name="Thomson T."/>
            <person name="Walk T."/>
            <person name="White J."/>
            <person name="Yandava C."/>
            <person name="Izard J."/>
            <person name="Baranova O.V."/>
            <person name="Blanton J.M."/>
            <person name="Tanner A.C."/>
            <person name="Dewhirst F.E."/>
            <person name="Haas B."/>
            <person name="Nusbaum C."/>
            <person name="Birren B."/>
        </authorList>
    </citation>
    <scope>NUCLEOTIDE SEQUENCE [LARGE SCALE GENOMIC DNA]</scope>
    <source>
        <strain evidence="3">1-1 BBBD Race 1</strain>
    </source>
</reference>
<evidence type="ECO:0000313" key="4">
    <source>
        <dbReference type="EnsemblFungi" id="PTTG_26994-t43_1-p1"/>
    </source>
</evidence>
<dbReference type="Proteomes" id="UP000005240">
    <property type="component" value="Unassembled WGS sequence"/>
</dbReference>
<accession>A0A180GPG5</accession>
<feature type="region of interest" description="Disordered" evidence="1">
    <location>
        <begin position="35"/>
        <end position="56"/>
    </location>
</feature>
<dbReference type="VEuPathDB" id="FungiDB:PTTG_26994"/>
<name>A0A180GPG5_PUCT1</name>
<evidence type="ECO:0000256" key="1">
    <source>
        <dbReference type="SAM" id="MobiDB-lite"/>
    </source>
</evidence>
<feature type="chain" id="PRO_5008110153" evidence="2">
    <location>
        <begin position="20"/>
        <end position="394"/>
    </location>
</feature>
<dbReference type="EMBL" id="ADAS02000040">
    <property type="protein sequence ID" value="OAV94338.1"/>
    <property type="molecule type" value="Genomic_DNA"/>
</dbReference>
<feature type="region of interest" description="Disordered" evidence="1">
    <location>
        <begin position="103"/>
        <end position="138"/>
    </location>
</feature>
<evidence type="ECO:0000313" key="5">
    <source>
        <dbReference type="Proteomes" id="UP000005240"/>
    </source>
</evidence>
<organism evidence="3">
    <name type="scientific">Puccinia triticina (isolate 1-1 / race 1 (BBBD))</name>
    <name type="common">Brown leaf rust fungus</name>
    <dbReference type="NCBI Taxonomy" id="630390"/>
    <lineage>
        <taxon>Eukaryota</taxon>
        <taxon>Fungi</taxon>
        <taxon>Dikarya</taxon>
        <taxon>Basidiomycota</taxon>
        <taxon>Pucciniomycotina</taxon>
        <taxon>Pucciniomycetes</taxon>
        <taxon>Pucciniales</taxon>
        <taxon>Pucciniaceae</taxon>
        <taxon>Puccinia</taxon>
    </lineage>
</organism>
<feature type="signal peptide" evidence="2">
    <location>
        <begin position="1"/>
        <end position="19"/>
    </location>
</feature>
<evidence type="ECO:0000313" key="3">
    <source>
        <dbReference type="EMBL" id="OAV94338.1"/>
    </source>
</evidence>
<sequence length="394" mass="44284">MRLCSVFLVYLFSLTSVYSTIEPWRLFGQDMTRNAEESRAGPSGTANEIPRSPQNLIDLDPEVVDVELDSSDGSIQEIIDVDSVTSGGSSKRPHEVINLDDEPLEFNNGASSSQGPPLRLGSHQAGKKPVDDSPAKRRRLNQKALPEVRFDALQKSKNAASLQQLKKAGPCSYQPPGIRIRRAGLMKLAEIADGKRTTYNIFQESVDTGRFDFQSHFFKTMAHYKNAEGKEKELISDMWEDIDSDLSGQESYLHSEEQNGASSREARRLQYIIEHASEIEEKRKNTPLKLESLRQRLEGLIAAASRIDSSEAEEQLREDEMISAAEVYTAISVLGLRPELLRAGLYNFGDDALKKLNTHFINLELRKSHAENEEKNPTVRRYTDVIRAMQKSSI</sequence>
<keyword evidence="5" id="KW-1185">Reference proteome</keyword>
<keyword evidence="2" id="KW-0732">Signal</keyword>
<protein>
    <submittedName>
        <fullName evidence="3 4">Uncharacterized protein</fullName>
    </submittedName>
</protein>
<evidence type="ECO:0000256" key="2">
    <source>
        <dbReference type="SAM" id="SignalP"/>
    </source>
</evidence>
<reference evidence="4 5" key="3">
    <citation type="journal article" date="2017" name="G3 (Bethesda)">
        <title>Comparative analysis highlights variable genome content of wheat rusts and divergence of the mating loci.</title>
        <authorList>
            <person name="Cuomo C.A."/>
            <person name="Bakkeren G."/>
            <person name="Khalil H.B."/>
            <person name="Panwar V."/>
            <person name="Joly D."/>
            <person name="Linning R."/>
            <person name="Sakthikumar S."/>
            <person name="Song X."/>
            <person name="Adiconis X."/>
            <person name="Fan L."/>
            <person name="Goldberg J.M."/>
            <person name="Levin J.Z."/>
            <person name="Young S."/>
            <person name="Zeng Q."/>
            <person name="Anikster Y."/>
            <person name="Bruce M."/>
            <person name="Wang M."/>
            <person name="Yin C."/>
            <person name="McCallum B."/>
            <person name="Szabo L.J."/>
            <person name="Hulbert S."/>
            <person name="Chen X."/>
            <person name="Fellers J.P."/>
        </authorList>
    </citation>
    <scope>NUCLEOTIDE SEQUENCE</scope>
    <source>
        <strain evidence="4">isolate 1-1 / race 1 (BBBD)</strain>
        <strain evidence="5">Isolate 1-1 / race 1 (BBBD)</strain>
    </source>
</reference>
<reference evidence="4" key="4">
    <citation type="submission" date="2025-05" db="UniProtKB">
        <authorList>
            <consortium name="EnsemblFungi"/>
        </authorList>
    </citation>
    <scope>IDENTIFICATION</scope>
    <source>
        <strain evidence="4">isolate 1-1 / race 1 (BBBD)</strain>
    </source>
</reference>
<dbReference type="AlphaFoldDB" id="A0A180GPG5"/>